<sequence length="164" mass="17124">MVSKAARGSTMARAESNAAWITWLTGSRGKAKSRTSPESGRIKPDLARWGALRAKAAGSRVSTVAVTRRSKRCLAQARLSSSQLPTKPVPPVMKRWPPSSVGQSSGVRSTTSSRSLDSGCGATTSEADPEEIAHPGDDVVDRRVVDAGEGADVEGVTHDDVGIG</sequence>
<dbReference type="EMBL" id="JDSS02000024">
    <property type="protein sequence ID" value="KFB67759.1"/>
    <property type="molecule type" value="Genomic_DNA"/>
</dbReference>
<evidence type="ECO:0000313" key="3">
    <source>
        <dbReference type="Proteomes" id="UP000019812"/>
    </source>
</evidence>
<feature type="region of interest" description="Disordered" evidence="1">
    <location>
        <begin position="77"/>
        <end position="164"/>
    </location>
</feature>
<dbReference type="AlphaFoldDB" id="A0A084XZ65"/>
<feature type="compositionally biased region" description="Low complexity" evidence="1">
    <location>
        <begin position="99"/>
        <end position="115"/>
    </location>
</feature>
<comment type="caution">
    <text evidence="2">The sequence shown here is derived from an EMBL/GenBank/DDBJ whole genome shotgun (WGS) entry which is preliminary data.</text>
</comment>
<evidence type="ECO:0000313" key="2">
    <source>
        <dbReference type="EMBL" id="KFB67759.1"/>
    </source>
</evidence>
<name>A0A084XZ65_9PROT</name>
<accession>A0A084XZ65</accession>
<reference evidence="2 3" key="1">
    <citation type="submission" date="2014-07" db="EMBL/GenBank/DDBJ databases">
        <title>Expanding our view of genomic diversity in Candidatus Accumulibacter clades.</title>
        <authorList>
            <person name="Skennerton C.T."/>
            <person name="Barr J.J."/>
            <person name="Slater F.R."/>
            <person name="Bond P.L."/>
            <person name="Tyson G.W."/>
        </authorList>
    </citation>
    <scope>NUCLEOTIDE SEQUENCE [LARGE SCALE GENOMIC DNA]</scope>
    <source>
        <strain evidence="3">SK-01</strain>
    </source>
</reference>
<proteinExistence type="predicted"/>
<organism evidence="2 3">
    <name type="scientific">Candidatus Accumulibacter vicinus</name>
    <dbReference type="NCBI Taxonomy" id="2954382"/>
    <lineage>
        <taxon>Bacteria</taxon>
        <taxon>Pseudomonadati</taxon>
        <taxon>Pseudomonadota</taxon>
        <taxon>Betaproteobacteria</taxon>
        <taxon>Candidatus Accumulibacter</taxon>
    </lineage>
</organism>
<dbReference type="Proteomes" id="UP000019812">
    <property type="component" value="Unassembled WGS sequence"/>
</dbReference>
<gene>
    <name evidence="2" type="ORF">CAPSK01_002347</name>
</gene>
<feature type="compositionally biased region" description="Basic and acidic residues" evidence="1">
    <location>
        <begin position="131"/>
        <end position="146"/>
    </location>
</feature>
<protein>
    <submittedName>
        <fullName evidence="2">Uncharacterized protein</fullName>
    </submittedName>
</protein>
<feature type="compositionally biased region" description="Basic and acidic residues" evidence="1">
    <location>
        <begin position="155"/>
        <end position="164"/>
    </location>
</feature>
<evidence type="ECO:0000256" key="1">
    <source>
        <dbReference type="SAM" id="MobiDB-lite"/>
    </source>
</evidence>